<organism evidence="2 3">
    <name type="scientific">Gekko japonicus</name>
    <name type="common">Schlegel's Japanese gecko</name>
    <dbReference type="NCBI Taxonomy" id="146911"/>
    <lineage>
        <taxon>Eukaryota</taxon>
        <taxon>Metazoa</taxon>
        <taxon>Chordata</taxon>
        <taxon>Craniata</taxon>
        <taxon>Vertebrata</taxon>
        <taxon>Euteleostomi</taxon>
        <taxon>Lepidosauria</taxon>
        <taxon>Squamata</taxon>
        <taxon>Bifurcata</taxon>
        <taxon>Gekkota</taxon>
        <taxon>Gekkonidae</taxon>
        <taxon>Gekkoninae</taxon>
        <taxon>Gekko</taxon>
    </lineage>
</organism>
<name>A0ABM1L7D8_GEKJA</name>
<feature type="compositionally biased region" description="Basic and acidic residues" evidence="1">
    <location>
        <begin position="53"/>
        <end position="72"/>
    </location>
</feature>
<dbReference type="Proteomes" id="UP000694871">
    <property type="component" value="Unplaced"/>
</dbReference>
<feature type="compositionally biased region" description="Basic residues" evidence="1">
    <location>
        <begin position="73"/>
        <end position="83"/>
    </location>
</feature>
<proteinExistence type="predicted"/>
<evidence type="ECO:0000313" key="2">
    <source>
        <dbReference type="Proteomes" id="UP000694871"/>
    </source>
</evidence>
<gene>
    <name evidence="3" type="primary">LOC107123196</name>
</gene>
<dbReference type="GeneID" id="107123196"/>
<evidence type="ECO:0000313" key="3">
    <source>
        <dbReference type="RefSeq" id="XP_015281875.1"/>
    </source>
</evidence>
<accession>A0ABM1L7D8</accession>
<protein>
    <submittedName>
        <fullName evidence="3">IQ and AAA domain-containing protein 1-like</fullName>
    </submittedName>
</protein>
<feature type="region of interest" description="Disordered" evidence="1">
    <location>
        <begin position="45"/>
        <end position="83"/>
    </location>
</feature>
<sequence length="83" mass="9364">MQLIKKPLTAAEFLSPLARQDPVYKEEEETFKAWYAKTPLGKARIKSLTATEETGKGKGKGKDKGKDKDKKKEAKKGKKKKKK</sequence>
<evidence type="ECO:0000256" key="1">
    <source>
        <dbReference type="SAM" id="MobiDB-lite"/>
    </source>
</evidence>
<keyword evidence="2" id="KW-1185">Reference proteome</keyword>
<dbReference type="RefSeq" id="XP_015281875.1">
    <property type="nucleotide sequence ID" value="XM_015426389.1"/>
</dbReference>
<reference evidence="3" key="1">
    <citation type="submission" date="2025-08" db="UniProtKB">
        <authorList>
            <consortium name="RefSeq"/>
        </authorList>
    </citation>
    <scope>IDENTIFICATION</scope>
</reference>